<evidence type="ECO:0000313" key="3">
    <source>
        <dbReference type="Proteomes" id="UP000217153"/>
    </source>
</evidence>
<gene>
    <name evidence="2" type="ORF">B1s21122_05420</name>
</gene>
<comment type="caution">
    <text evidence="1">Lacks conserved residue(s) required for the propagation of feature annotation.</text>
</comment>
<protein>
    <recommendedName>
        <fullName evidence="1">SURF1-like protein</fullName>
    </recommendedName>
</protein>
<dbReference type="InterPro" id="IPR002994">
    <property type="entry name" value="Surf1/Shy1"/>
</dbReference>
<evidence type="ECO:0000313" key="2">
    <source>
        <dbReference type="EMBL" id="ASY09757.1"/>
    </source>
</evidence>
<dbReference type="GO" id="GO:0005886">
    <property type="term" value="C:plasma membrane"/>
    <property type="evidence" value="ECO:0007669"/>
    <property type="project" value="UniProtKB-SubCell"/>
</dbReference>
<keyword evidence="3" id="KW-1185">Reference proteome</keyword>
<keyword evidence="1" id="KW-0812">Transmembrane</keyword>
<dbReference type="KEGG" id="abam:B1s21122_05420"/>
<proteinExistence type="inferred from homology"/>
<feature type="transmembrane region" description="Helical" evidence="1">
    <location>
        <begin position="198"/>
        <end position="222"/>
    </location>
</feature>
<name>A0A249JZ05_9ACTN</name>
<dbReference type="PROSITE" id="PS51257">
    <property type="entry name" value="PROKAR_LIPOPROTEIN"/>
    <property type="match status" value="1"/>
</dbReference>
<dbReference type="Pfam" id="PF02104">
    <property type="entry name" value="SURF1"/>
    <property type="match status" value="1"/>
</dbReference>
<sequence length="246" mass="27421">MKQVLKKAATVLIWLSLIYACYELGIWQLHRAQELNKVTAPKPDQPLIALEQVSSAGMNMPIKAVNRIVSASGNYTTSFVARDQKLSEGVLANLDVRLLKLSTGHGVLVVREVLGQIQDQINTEVSITGRLYPRQNVDRAFAKPGELSRIDPALVVSKVNPFLYDGYIILKSEKTGADQSSDLTLVASEQISNRLPGFYWQHISYVVVWWFMGLLLLIAPAFPQFRAKSDKVNNKADKTKKVGLKK</sequence>
<organism evidence="2 3">
    <name type="scientific">Candidatus Nanopelagicus limnae</name>
    <dbReference type="NCBI Taxonomy" id="1884634"/>
    <lineage>
        <taxon>Bacteria</taxon>
        <taxon>Bacillati</taxon>
        <taxon>Actinomycetota</taxon>
        <taxon>Actinomycetes</taxon>
        <taxon>Candidatus Nanopelagicales</taxon>
        <taxon>Candidatus Nanopelagicaceae</taxon>
        <taxon>Candidatus Nanopelagicus</taxon>
    </lineage>
</organism>
<dbReference type="Proteomes" id="UP000217153">
    <property type="component" value="Chromosome"/>
</dbReference>
<evidence type="ECO:0000256" key="1">
    <source>
        <dbReference type="RuleBase" id="RU363076"/>
    </source>
</evidence>
<comment type="subcellular location">
    <subcellularLocation>
        <location evidence="1">Cell membrane</location>
        <topology evidence="1">Multi-pass membrane protein</topology>
    </subcellularLocation>
</comment>
<keyword evidence="1" id="KW-1133">Transmembrane helix</keyword>
<comment type="similarity">
    <text evidence="1">Belongs to the SURF1 family.</text>
</comment>
<keyword evidence="1" id="KW-1003">Cell membrane</keyword>
<dbReference type="EMBL" id="CP016768">
    <property type="protein sequence ID" value="ASY09757.1"/>
    <property type="molecule type" value="Genomic_DNA"/>
</dbReference>
<accession>A0A249JZ05</accession>
<keyword evidence="1" id="KW-0472">Membrane</keyword>
<reference evidence="3" key="1">
    <citation type="submission" date="2016-10" db="EMBL/GenBank/DDBJ databases">
        <title>High microdiversification within the ubiquitous acI lineage of Actinobacteria.</title>
        <authorList>
            <person name="Neuenschwander S.M."/>
            <person name="Salcher M."/>
            <person name="Ghai R."/>
            <person name="Pernthaler J."/>
        </authorList>
    </citation>
    <scope>NUCLEOTIDE SEQUENCE [LARGE SCALE GENOMIC DNA]</scope>
</reference>
<dbReference type="AlphaFoldDB" id="A0A249JZ05"/>
<dbReference type="OrthoDB" id="9807214at2"/>
<dbReference type="RefSeq" id="WP_095681062.1">
    <property type="nucleotide sequence ID" value="NZ_CP016768.2"/>
</dbReference>